<gene>
    <name evidence="1" type="ORF">A0O34_07465</name>
</gene>
<dbReference type="Proteomes" id="UP000077824">
    <property type="component" value="Chromosome"/>
</dbReference>
<dbReference type="STRING" id="1685010.A0O34_07465"/>
<name>A0A172XU46_9FLAO</name>
<protein>
    <submittedName>
        <fullName evidence="1">Uncharacterized protein</fullName>
    </submittedName>
</protein>
<dbReference type="OrthoDB" id="1503761at2"/>
<proteinExistence type="predicted"/>
<dbReference type="RefSeq" id="WP_066753239.1">
    <property type="nucleotide sequence ID" value="NZ_CP015199.1"/>
</dbReference>
<organism evidence="1 2">
    <name type="scientific">Chryseobacterium glaciei</name>
    <dbReference type="NCBI Taxonomy" id="1685010"/>
    <lineage>
        <taxon>Bacteria</taxon>
        <taxon>Pseudomonadati</taxon>
        <taxon>Bacteroidota</taxon>
        <taxon>Flavobacteriia</taxon>
        <taxon>Flavobacteriales</taxon>
        <taxon>Weeksellaceae</taxon>
        <taxon>Chryseobacterium group</taxon>
        <taxon>Chryseobacterium</taxon>
    </lineage>
</organism>
<dbReference type="AlphaFoldDB" id="A0A172XU46"/>
<reference evidence="1 2" key="1">
    <citation type="submission" date="2016-04" db="EMBL/GenBank/DDBJ databases">
        <title>Complete Genome Sequence of Chryseobacterium sp. IHBB 10212.</title>
        <authorList>
            <person name="Pal M."/>
            <person name="Swarnkar M.K."/>
            <person name="Kaushal K."/>
            <person name="Chhibber S."/>
            <person name="Singh A.K."/>
            <person name="Gulati A."/>
        </authorList>
    </citation>
    <scope>NUCLEOTIDE SEQUENCE [LARGE SCALE GENOMIC DNA]</scope>
    <source>
        <strain evidence="1 2">IHBB 10212</strain>
    </source>
</reference>
<sequence length="74" mass="8809">MEKDYKIHYLVMLEVQRLAGTNIDFLESFRKMTDNEITAFIDKAIINYPHQKIEASTDKLTLGFYSYLFVEWPN</sequence>
<dbReference type="KEGG" id="chh:A0O34_07465"/>
<evidence type="ECO:0000313" key="1">
    <source>
        <dbReference type="EMBL" id="ANF50362.1"/>
    </source>
</evidence>
<dbReference type="EMBL" id="CP015199">
    <property type="protein sequence ID" value="ANF50362.1"/>
    <property type="molecule type" value="Genomic_DNA"/>
</dbReference>
<keyword evidence="2" id="KW-1185">Reference proteome</keyword>
<evidence type="ECO:0000313" key="2">
    <source>
        <dbReference type="Proteomes" id="UP000077824"/>
    </source>
</evidence>
<accession>A0A172XU46</accession>